<evidence type="ECO:0000313" key="1">
    <source>
        <dbReference type="EMBL" id="BBC79899.1"/>
    </source>
</evidence>
<reference evidence="1 2" key="1">
    <citation type="submission" date="2018-02" db="EMBL/GenBank/DDBJ databases">
        <title>Acetobacter orientalis genome.</title>
        <authorList>
            <person name="Nakashima N."/>
            <person name="Tamura T."/>
        </authorList>
    </citation>
    <scope>NUCLEOTIDE SEQUENCE [LARGE SCALE GENOMIC DNA]</scope>
    <source>
        <strain evidence="1 2">FAN1</strain>
    </source>
</reference>
<gene>
    <name evidence="1" type="ORF">AcetOrient_orf02332</name>
</gene>
<sequence length="38" mass="4465">MLMSTPLQWRLALVMVQAYSCHQEQCNPLKQPQTRYNG</sequence>
<dbReference type="KEGG" id="aot:AcetOri_orf02332"/>
<protein>
    <submittedName>
        <fullName evidence="1">Vitamin B12-dependent ribonucleotide reductase</fullName>
    </submittedName>
</protein>
<dbReference type="EMBL" id="AP018515">
    <property type="protein sequence ID" value="BBC79899.1"/>
    <property type="molecule type" value="Genomic_DNA"/>
</dbReference>
<name>A0A2Z5ZHR4_9PROT</name>
<proteinExistence type="predicted"/>
<evidence type="ECO:0000313" key="2">
    <source>
        <dbReference type="Proteomes" id="UP000270034"/>
    </source>
</evidence>
<accession>A0A2Z5ZHR4</accession>
<dbReference type="Proteomes" id="UP000270034">
    <property type="component" value="Chromosome"/>
</dbReference>
<organism evidence="1 2">
    <name type="scientific">Acetobacter orientalis</name>
    <dbReference type="NCBI Taxonomy" id="146474"/>
    <lineage>
        <taxon>Bacteria</taxon>
        <taxon>Pseudomonadati</taxon>
        <taxon>Pseudomonadota</taxon>
        <taxon>Alphaproteobacteria</taxon>
        <taxon>Acetobacterales</taxon>
        <taxon>Acetobacteraceae</taxon>
        <taxon>Acetobacter</taxon>
    </lineage>
</organism>
<dbReference type="AlphaFoldDB" id="A0A2Z5ZHR4"/>